<proteinExistence type="predicted"/>
<evidence type="ECO:0000313" key="2">
    <source>
        <dbReference type="Proteomes" id="UP000287609"/>
    </source>
</evidence>
<dbReference type="Proteomes" id="UP000287609">
    <property type="component" value="Unassembled WGS sequence"/>
</dbReference>
<dbReference type="OrthoDB" id="3268477at2"/>
<sequence>MSDPMKQEWYYNTKTGKVELGPQSPLEYRMGPYASQEEAEKALEIAAERNKHWDNQDKAWNSWGTSMHD</sequence>
<keyword evidence="2" id="KW-1185">Reference proteome</keyword>
<organism evidence="1 2">
    <name type="scientific">Bifidobacterium dolichotidis</name>
    <dbReference type="NCBI Taxonomy" id="2306976"/>
    <lineage>
        <taxon>Bacteria</taxon>
        <taxon>Bacillati</taxon>
        <taxon>Actinomycetota</taxon>
        <taxon>Actinomycetes</taxon>
        <taxon>Bifidobacteriales</taxon>
        <taxon>Bifidobacteriaceae</taxon>
        <taxon>Bifidobacterium</taxon>
    </lineage>
</organism>
<dbReference type="AlphaFoldDB" id="A0A430FSG3"/>
<protein>
    <recommendedName>
        <fullName evidence="3">SPOR domain-containing protein</fullName>
    </recommendedName>
</protein>
<dbReference type="RefSeq" id="WP_125962989.1">
    <property type="nucleotide sequence ID" value="NZ_QXGM01000001.1"/>
</dbReference>
<evidence type="ECO:0008006" key="3">
    <source>
        <dbReference type="Google" id="ProtNLM"/>
    </source>
</evidence>
<comment type="caution">
    <text evidence="1">The sequence shown here is derived from an EMBL/GenBank/DDBJ whole genome shotgun (WGS) entry which is preliminary data.</text>
</comment>
<dbReference type="EMBL" id="QXGM01000001">
    <property type="protein sequence ID" value="RSX55799.1"/>
    <property type="molecule type" value="Genomic_DNA"/>
</dbReference>
<gene>
    <name evidence="1" type="ORF">D2E26_0362</name>
</gene>
<reference evidence="1 2" key="1">
    <citation type="submission" date="2018-09" db="EMBL/GenBank/DDBJ databases">
        <title>Characterization of the phylogenetic diversity of five novel species belonging to the genus Bifidobacterium.</title>
        <authorList>
            <person name="Lugli G.A."/>
            <person name="Duranti S."/>
            <person name="Milani C."/>
        </authorList>
    </citation>
    <scope>NUCLEOTIDE SEQUENCE [LARGE SCALE GENOMIC DNA]</scope>
    <source>
        <strain evidence="1 2">2036B</strain>
    </source>
</reference>
<accession>A0A430FSG3</accession>
<evidence type="ECO:0000313" key="1">
    <source>
        <dbReference type="EMBL" id="RSX55799.1"/>
    </source>
</evidence>
<name>A0A430FSG3_9BIFI</name>